<protein>
    <recommendedName>
        <fullName evidence="6 11">Adenine phosphoribosyltransferase</fullName>
        <shortName evidence="11">APRT</shortName>
        <ecNumber evidence="6 11">2.4.2.7</ecNumber>
    </recommendedName>
</protein>
<evidence type="ECO:0000256" key="9">
    <source>
        <dbReference type="ARBA" id="ARBA00022679"/>
    </source>
</evidence>
<dbReference type="EMBL" id="AACANV010000001">
    <property type="protein sequence ID" value="EAJ7668135.1"/>
    <property type="molecule type" value="Genomic_DNA"/>
</dbReference>
<dbReference type="UniPathway" id="UPA00588">
    <property type="reaction ID" value="UER00646"/>
</dbReference>
<keyword evidence="9 11" id="KW-0808">Transferase</keyword>
<evidence type="ECO:0000256" key="3">
    <source>
        <dbReference type="ARBA" id="ARBA00004496"/>
    </source>
</evidence>
<comment type="subcellular location">
    <subcellularLocation>
        <location evidence="3 11">Cytoplasm</location>
    </subcellularLocation>
</comment>
<evidence type="ECO:0000256" key="4">
    <source>
        <dbReference type="ARBA" id="ARBA00004659"/>
    </source>
</evidence>
<dbReference type="InterPro" id="IPR005764">
    <property type="entry name" value="Ade_phspho_trans"/>
</dbReference>
<dbReference type="InterPro" id="IPR029057">
    <property type="entry name" value="PRTase-like"/>
</dbReference>
<comment type="subunit">
    <text evidence="11">Homodimer.</text>
</comment>
<dbReference type="NCBIfam" id="NF002636">
    <property type="entry name" value="PRK02304.1-5"/>
    <property type="match status" value="1"/>
</dbReference>
<dbReference type="Pfam" id="PF00156">
    <property type="entry name" value="Pribosyltran"/>
    <property type="match status" value="1"/>
</dbReference>
<dbReference type="GO" id="GO:0002055">
    <property type="term" value="F:adenine binding"/>
    <property type="evidence" value="ECO:0007669"/>
    <property type="project" value="TreeGrafter"/>
</dbReference>
<evidence type="ECO:0000256" key="11">
    <source>
        <dbReference type="HAMAP-Rule" id="MF_00004"/>
    </source>
</evidence>
<dbReference type="GO" id="GO:0006166">
    <property type="term" value="P:purine ribonucleoside salvage"/>
    <property type="evidence" value="ECO:0007669"/>
    <property type="project" value="UniProtKB-UniRule"/>
</dbReference>
<comment type="catalytic activity">
    <reaction evidence="1 11">
        <text>AMP + diphosphate = 5-phospho-alpha-D-ribose 1-diphosphate + adenine</text>
        <dbReference type="Rhea" id="RHEA:16609"/>
        <dbReference type="ChEBI" id="CHEBI:16708"/>
        <dbReference type="ChEBI" id="CHEBI:33019"/>
        <dbReference type="ChEBI" id="CHEBI:58017"/>
        <dbReference type="ChEBI" id="CHEBI:456215"/>
        <dbReference type="EC" id="2.4.2.7"/>
    </reaction>
</comment>
<name>A0A5T0DQ43_CAMCO</name>
<dbReference type="Gene3D" id="3.40.50.2020">
    <property type="match status" value="1"/>
</dbReference>
<evidence type="ECO:0000256" key="8">
    <source>
        <dbReference type="ARBA" id="ARBA00022676"/>
    </source>
</evidence>
<evidence type="ECO:0000256" key="2">
    <source>
        <dbReference type="ARBA" id="ARBA00003968"/>
    </source>
</evidence>
<dbReference type="HAMAP" id="MF_00004">
    <property type="entry name" value="Aden_phosphoribosyltr"/>
    <property type="match status" value="1"/>
</dbReference>
<comment type="caution">
    <text evidence="13">The sequence shown here is derived from an EMBL/GenBank/DDBJ whole genome shotgun (WGS) entry which is preliminary data.</text>
</comment>
<dbReference type="EC" id="2.4.2.7" evidence="6 11"/>
<dbReference type="GO" id="GO:0003999">
    <property type="term" value="F:adenine phosphoribosyltransferase activity"/>
    <property type="evidence" value="ECO:0007669"/>
    <property type="project" value="UniProtKB-UniRule"/>
</dbReference>
<comment type="function">
    <text evidence="2 11">Catalyzes a salvage reaction resulting in the formation of AMP, that is energically less costly than de novo synthesis.</text>
</comment>
<dbReference type="NCBIfam" id="NF002634">
    <property type="entry name" value="PRK02304.1-3"/>
    <property type="match status" value="1"/>
</dbReference>
<dbReference type="InterPro" id="IPR000836">
    <property type="entry name" value="PRTase_dom"/>
</dbReference>
<evidence type="ECO:0000256" key="7">
    <source>
        <dbReference type="ARBA" id="ARBA00022490"/>
    </source>
</evidence>
<reference evidence="13" key="1">
    <citation type="submission" date="2018-05" db="EMBL/GenBank/DDBJ databases">
        <authorList>
            <consortium name="PulseNet: The National Subtyping Network for Foodborne Disease Surveillance"/>
            <person name="Tarr C.L."/>
            <person name="Trees E."/>
            <person name="Katz L.S."/>
            <person name="Carleton-Romer H.A."/>
            <person name="Stroika S."/>
            <person name="Kucerova Z."/>
            <person name="Roache K.F."/>
            <person name="Sabol A.L."/>
            <person name="Besser J."/>
            <person name="Gerner-Smidt P."/>
        </authorList>
    </citation>
    <scope>NUCLEOTIDE SEQUENCE</scope>
    <source>
        <strain evidence="13">D6759</strain>
    </source>
</reference>
<accession>A0A5T0DQ43</accession>
<dbReference type="AlphaFoldDB" id="A0A5T0DQ43"/>
<dbReference type="SUPFAM" id="SSF53271">
    <property type="entry name" value="PRTase-like"/>
    <property type="match status" value="1"/>
</dbReference>
<evidence type="ECO:0000256" key="1">
    <source>
        <dbReference type="ARBA" id="ARBA00000868"/>
    </source>
</evidence>
<dbReference type="GO" id="GO:0016208">
    <property type="term" value="F:AMP binding"/>
    <property type="evidence" value="ECO:0007669"/>
    <property type="project" value="TreeGrafter"/>
</dbReference>
<keyword evidence="8 11" id="KW-0328">Glycosyltransferase</keyword>
<evidence type="ECO:0000313" key="13">
    <source>
        <dbReference type="EMBL" id="EAJ7668135.1"/>
    </source>
</evidence>
<dbReference type="FunFam" id="3.40.50.2020:FF:000021">
    <property type="entry name" value="Adenine phosphoribosyltransferase"/>
    <property type="match status" value="1"/>
</dbReference>
<evidence type="ECO:0000256" key="5">
    <source>
        <dbReference type="ARBA" id="ARBA00008391"/>
    </source>
</evidence>
<evidence type="ECO:0000259" key="12">
    <source>
        <dbReference type="Pfam" id="PF00156"/>
    </source>
</evidence>
<sequence length="182" mass="20549">MTKLTQNEQQFLSESIRVIPNFPKEGIIFRDITTLLNNQKALSFLLDHLSKCYQTMNLDFIAGTESRGFIFAAMICAKLNLPFVPIRKPNKLPSNTYSCEYELEYGTDRVEIHQDAFRNIKNAKILLVDDLIATGGTALASFELIKKAGGECIEACFLMNLKNLGGEEKLQKHCSVYSVLEF</sequence>
<feature type="domain" description="Phosphoribosyltransferase" evidence="12">
    <location>
        <begin position="35"/>
        <end position="177"/>
    </location>
</feature>
<dbReference type="GO" id="GO:0005737">
    <property type="term" value="C:cytoplasm"/>
    <property type="evidence" value="ECO:0007669"/>
    <property type="project" value="UniProtKB-SubCell"/>
</dbReference>
<gene>
    <name evidence="11 13" type="primary">apt</name>
    <name evidence="13" type="ORF">A9428_00500</name>
</gene>
<organism evidence="13">
    <name type="scientific">Campylobacter coli</name>
    <dbReference type="NCBI Taxonomy" id="195"/>
    <lineage>
        <taxon>Bacteria</taxon>
        <taxon>Pseudomonadati</taxon>
        <taxon>Campylobacterota</taxon>
        <taxon>Epsilonproteobacteria</taxon>
        <taxon>Campylobacterales</taxon>
        <taxon>Campylobacteraceae</taxon>
        <taxon>Campylobacter</taxon>
    </lineage>
</organism>
<dbReference type="CDD" id="cd06223">
    <property type="entry name" value="PRTases_typeI"/>
    <property type="match status" value="1"/>
</dbReference>
<dbReference type="PANTHER" id="PTHR32315">
    <property type="entry name" value="ADENINE PHOSPHORIBOSYLTRANSFERASE"/>
    <property type="match status" value="1"/>
</dbReference>
<dbReference type="InterPro" id="IPR050054">
    <property type="entry name" value="UPRTase/APRTase"/>
</dbReference>
<comment type="pathway">
    <text evidence="4 11">Purine metabolism; AMP biosynthesis via salvage pathway; AMP from adenine: step 1/1.</text>
</comment>
<dbReference type="PANTHER" id="PTHR32315:SF3">
    <property type="entry name" value="ADENINE PHOSPHORIBOSYLTRANSFERASE"/>
    <property type="match status" value="1"/>
</dbReference>
<keyword evidence="7 11" id="KW-0963">Cytoplasm</keyword>
<comment type="similarity">
    <text evidence="5 11">Belongs to the purine/pyrimidine phosphoribosyltransferase family.</text>
</comment>
<evidence type="ECO:0000256" key="10">
    <source>
        <dbReference type="ARBA" id="ARBA00022726"/>
    </source>
</evidence>
<dbReference type="GO" id="GO:0006168">
    <property type="term" value="P:adenine salvage"/>
    <property type="evidence" value="ECO:0007669"/>
    <property type="project" value="InterPro"/>
</dbReference>
<keyword evidence="10 11" id="KW-0660">Purine salvage</keyword>
<dbReference type="GO" id="GO:0044209">
    <property type="term" value="P:AMP salvage"/>
    <property type="evidence" value="ECO:0007669"/>
    <property type="project" value="UniProtKB-UniRule"/>
</dbReference>
<evidence type="ECO:0000256" key="6">
    <source>
        <dbReference type="ARBA" id="ARBA00011893"/>
    </source>
</evidence>
<proteinExistence type="inferred from homology"/>
<dbReference type="NCBIfam" id="TIGR01090">
    <property type="entry name" value="apt"/>
    <property type="match status" value="1"/>
</dbReference>